<keyword evidence="2" id="KW-1003">Cell membrane</keyword>
<dbReference type="InterPro" id="IPR050539">
    <property type="entry name" value="ThrE_Dicarb/AminoAcid_Exp"/>
</dbReference>
<dbReference type="PANTHER" id="PTHR34390">
    <property type="entry name" value="UPF0442 PROTEIN YJJB-RELATED"/>
    <property type="match status" value="1"/>
</dbReference>
<evidence type="ECO:0000259" key="9">
    <source>
        <dbReference type="Pfam" id="PF06738"/>
    </source>
</evidence>
<dbReference type="InterPro" id="IPR010619">
    <property type="entry name" value="ThrE-like_N"/>
</dbReference>
<keyword evidence="3 8" id="KW-0812">Transmembrane</keyword>
<dbReference type="EMBL" id="JAGIOD010000002">
    <property type="protein sequence ID" value="MBP2383165.1"/>
    <property type="molecule type" value="Genomic_DNA"/>
</dbReference>
<proteinExistence type="inferred from homology"/>
<evidence type="ECO:0000256" key="4">
    <source>
        <dbReference type="ARBA" id="ARBA00022989"/>
    </source>
</evidence>
<evidence type="ECO:0000256" key="6">
    <source>
        <dbReference type="ARBA" id="ARBA00034125"/>
    </source>
</evidence>
<feature type="domain" description="Threonine/serine exporter-like N-terminal" evidence="9">
    <location>
        <begin position="13"/>
        <end position="253"/>
    </location>
</feature>
<comment type="similarity">
    <text evidence="6">Belongs to the ThrE exporter (TC 2.A.79) family.</text>
</comment>
<keyword evidence="12" id="KW-1185">Reference proteome</keyword>
<evidence type="ECO:0000256" key="3">
    <source>
        <dbReference type="ARBA" id="ARBA00022692"/>
    </source>
</evidence>
<comment type="subcellular location">
    <subcellularLocation>
        <location evidence="1">Cell membrane</location>
        <topology evidence="1">Multi-pass membrane protein</topology>
    </subcellularLocation>
</comment>
<feature type="transmembrane region" description="Helical" evidence="8">
    <location>
        <begin position="391"/>
        <end position="410"/>
    </location>
</feature>
<feature type="transmembrane region" description="Helical" evidence="8">
    <location>
        <begin position="350"/>
        <end position="371"/>
    </location>
</feature>
<dbReference type="Pfam" id="PF12821">
    <property type="entry name" value="ThrE_2"/>
    <property type="match status" value="1"/>
</dbReference>
<evidence type="ECO:0000256" key="2">
    <source>
        <dbReference type="ARBA" id="ARBA00022475"/>
    </source>
</evidence>
<accession>A0ABS4X3X8</accession>
<feature type="transmembrane region" description="Helical" evidence="8">
    <location>
        <begin position="324"/>
        <end position="343"/>
    </location>
</feature>
<feature type="transmembrane region" description="Helical" evidence="8">
    <location>
        <begin position="198"/>
        <end position="219"/>
    </location>
</feature>
<feature type="transmembrane region" description="Helical" evidence="8">
    <location>
        <begin position="299"/>
        <end position="318"/>
    </location>
</feature>
<dbReference type="InterPro" id="IPR024528">
    <property type="entry name" value="ThrE_2"/>
</dbReference>
<feature type="region of interest" description="Disordered" evidence="7">
    <location>
        <begin position="439"/>
        <end position="460"/>
    </location>
</feature>
<sequence>MPTDLVRLHAVFDLAMRVGVGLLANGAAASEVTATVLRVTSSSGLRNVSVQVTFDEVIISYLADESATPFTRVRAASARTQNFARLAAFEDITHSYISGELPLEEARRAAEAVPQTAPAHRLPLVVLGFAVMGGSLSLYFGADLLVFAAATLASGLLTAAGEFLARMHIPPFYGQAFGGFLAVGVAVLVGLINPNVSSSIVVVSCIIVQLTGLASIGAVQDAVTGWYVTAAGRMLETLMLTVGIVAGVRGGMLLAEALGTDISVSAALPISLMTIAWVVIAGLGMGLGFGVGTHVPWRMLPWIAAVSLLSGMISHVVSGLFLERVYAVSIAAFVTGMVAVALGDRLRAPTLVFVMGGVIPLVPGSLIYRGLLGLGDDVSSGAADVFSAGEIAVGIAAGLVLGQLLAARIVPYFRRSDIAYTPSISSPFTTLRRRRLSLGSRGRRRRDGQQVVEPSTMTGEMTALSPSMFEDLEDLHVLQDLDPPHDEPGRRTDSEENS</sequence>
<comment type="caution">
    <text evidence="11">The sequence shown here is derived from an EMBL/GenBank/DDBJ whole genome shotgun (WGS) entry which is preliminary data.</text>
</comment>
<dbReference type="Pfam" id="PF06738">
    <property type="entry name" value="ThrE"/>
    <property type="match status" value="1"/>
</dbReference>
<protein>
    <submittedName>
        <fullName evidence="11">Uncharacterized membrane protein YjjP (DUF1212 family)</fullName>
    </submittedName>
</protein>
<reference evidence="11 12" key="1">
    <citation type="submission" date="2021-03" db="EMBL/GenBank/DDBJ databases">
        <title>Sequencing the genomes of 1000 actinobacteria strains.</title>
        <authorList>
            <person name="Klenk H.-P."/>
        </authorList>
    </citation>
    <scope>NUCLEOTIDE SEQUENCE [LARGE SCALE GENOMIC DNA]</scope>
    <source>
        <strain evidence="11 12">DSM 14566</strain>
    </source>
</reference>
<evidence type="ECO:0000256" key="5">
    <source>
        <dbReference type="ARBA" id="ARBA00023136"/>
    </source>
</evidence>
<evidence type="ECO:0000313" key="12">
    <source>
        <dbReference type="Proteomes" id="UP001519290"/>
    </source>
</evidence>
<feature type="transmembrane region" description="Helical" evidence="8">
    <location>
        <begin position="172"/>
        <end position="192"/>
    </location>
</feature>
<dbReference type="RefSeq" id="WP_209903788.1">
    <property type="nucleotide sequence ID" value="NZ_BAAAJW010000005.1"/>
</dbReference>
<evidence type="ECO:0000256" key="7">
    <source>
        <dbReference type="SAM" id="MobiDB-lite"/>
    </source>
</evidence>
<evidence type="ECO:0000256" key="1">
    <source>
        <dbReference type="ARBA" id="ARBA00004651"/>
    </source>
</evidence>
<keyword evidence="4 8" id="KW-1133">Transmembrane helix</keyword>
<keyword evidence="5 8" id="KW-0472">Membrane</keyword>
<organism evidence="11 12">
    <name type="scientific">Brachybacterium sacelli</name>
    <dbReference type="NCBI Taxonomy" id="173364"/>
    <lineage>
        <taxon>Bacteria</taxon>
        <taxon>Bacillati</taxon>
        <taxon>Actinomycetota</taxon>
        <taxon>Actinomycetes</taxon>
        <taxon>Micrococcales</taxon>
        <taxon>Dermabacteraceae</taxon>
        <taxon>Brachybacterium</taxon>
    </lineage>
</organism>
<feature type="transmembrane region" description="Helical" evidence="8">
    <location>
        <begin position="146"/>
        <end position="165"/>
    </location>
</feature>
<evidence type="ECO:0000259" key="10">
    <source>
        <dbReference type="Pfam" id="PF12821"/>
    </source>
</evidence>
<gene>
    <name evidence="11" type="ORF">JOF43_003154</name>
</gene>
<dbReference type="Proteomes" id="UP001519290">
    <property type="component" value="Unassembled WGS sequence"/>
</dbReference>
<feature type="transmembrane region" description="Helical" evidence="8">
    <location>
        <begin position="266"/>
        <end position="287"/>
    </location>
</feature>
<name>A0ABS4X3X8_9MICO</name>
<evidence type="ECO:0000313" key="11">
    <source>
        <dbReference type="EMBL" id="MBP2383165.1"/>
    </source>
</evidence>
<dbReference type="PANTHER" id="PTHR34390:SF2">
    <property type="entry name" value="SUCCINATE TRANSPORTER SUBUNIT YJJP-RELATED"/>
    <property type="match status" value="1"/>
</dbReference>
<feature type="domain" description="Threonine/Serine exporter ThrE" evidence="10">
    <location>
        <begin position="287"/>
        <end position="403"/>
    </location>
</feature>
<evidence type="ECO:0000256" key="8">
    <source>
        <dbReference type="SAM" id="Phobius"/>
    </source>
</evidence>
<feature type="region of interest" description="Disordered" evidence="7">
    <location>
        <begin position="478"/>
        <end position="498"/>
    </location>
</feature>